<dbReference type="Gene3D" id="3.40.50.150">
    <property type="entry name" value="Vaccinia Virus protein VP39"/>
    <property type="match status" value="1"/>
</dbReference>
<dbReference type="InterPro" id="IPR008890">
    <property type="entry name" value="V_cholerae_RfbT"/>
</dbReference>
<accession>A0A2N5CMA9</accession>
<feature type="coiled-coil region" evidence="1">
    <location>
        <begin position="17"/>
        <end position="51"/>
    </location>
</feature>
<evidence type="ECO:0000313" key="2">
    <source>
        <dbReference type="EMBL" id="AYV49384.1"/>
    </source>
</evidence>
<reference evidence="3 4" key="1">
    <citation type="submission" date="2017-12" db="EMBL/GenBank/DDBJ databases">
        <title>The genome sequence of Caulobacter flavus CGMCC1 15093.</title>
        <authorList>
            <person name="Gao J."/>
            <person name="Mao X."/>
            <person name="Sun J."/>
        </authorList>
    </citation>
    <scope>NUCLEOTIDE SEQUENCE [LARGE SCALE GENOMIC DNA]</scope>
    <source>
        <strain evidence="3 4">CGMCC1 15093</strain>
    </source>
</reference>
<organism evidence="3 4">
    <name type="scientific">Caulobacter flavus</name>
    <dbReference type="NCBI Taxonomy" id="1679497"/>
    <lineage>
        <taxon>Bacteria</taxon>
        <taxon>Pseudomonadati</taxon>
        <taxon>Pseudomonadota</taxon>
        <taxon>Alphaproteobacteria</taxon>
        <taxon>Caulobacterales</taxon>
        <taxon>Caulobacteraceae</taxon>
        <taxon>Caulobacter</taxon>
    </lineage>
</organism>
<proteinExistence type="predicted"/>
<dbReference type="AlphaFoldDB" id="A0A2N5CMA9"/>
<reference evidence="2 5" key="2">
    <citation type="submission" date="2018-01" db="EMBL/GenBank/DDBJ databases">
        <title>Complete genome sequence of Caulobacter flavus RHGG3.</title>
        <authorList>
            <person name="Yang E."/>
        </authorList>
    </citation>
    <scope>NUCLEOTIDE SEQUENCE [LARGE SCALE GENOMIC DNA]</scope>
    <source>
        <strain evidence="2 5">RHGG3</strain>
    </source>
</reference>
<dbReference type="OrthoDB" id="5679686at2"/>
<keyword evidence="1" id="KW-0175">Coiled coil</keyword>
<evidence type="ECO:0000313" key="3">
    <source>
        <dbReference type="EMBL" id="PLR07110.1"/>
    </source>
</evidence>
<dbReference type="Pfam" id="PF05575">
    <property type="entry name" value="V_cholerae_RfbT"/>
    <property type="match status" value="1"/>
</dbReference>
<dbReference type="KEGG" id="cfh:C1707_25835"/>
<dbReference type="EMBL" id="PJRQ01000047">
    <property type="protein sequence ID" value="PLR07110.1"/>
    <property type="molecule type" value="Genomic_DNA"/>
</dbReference>
<dbReference type="Proteomes" id="UP000281192">
    <property type="component" value="Chromosome"/>
</dbReference>
<dbReference type="InterPro" id="IPR006342">
    <property type="entry name" value="FkbM_mtfrase"/>
</dbReference>
<dbReference type="InterPro" id="IPR029063">
    <property type="entry name" value="SAM-dependent_MTases_sf"/>
</dbReference>
<dbReference type="RefSeq" id="WP_101715288.1">
    <property type="nucleotide sequence ID" value="NZ_CP026100.1"/>
</dbReference>
<sequence>MSIRDFVSRLNLVPSRVETLERSVRSLEATVSALEARLEEQAARRDGALEALGAKLDVLAASARRPEVLVSNDQDIVILADGYYFLFPATQLNHAISYLHPDFDIGMRRFVAGHVRPGVHYVDVGTNVGTLAAIAARGIGPTGRIVTVEPIPELAHNIRRSLFLNGGGTPAEHHVCCAGGVGATGTVEFDVYEFDSRVSTQHSYSDRRDADRFRKIKVEVRPIASLIPPGDNDLVIKLDAEGAEPQLLAALLTPGGPLAGRDTVLAFEYAREHCERVGEDPAALVALLRAHGLSGFYIDAYSGQPTTPFGEDSLDVAGNIVVRIARDHASLA</sequence>
<dbReference type="Proteomes" id="UP000234483">
    <property type="component" value="Unassembled WGS sequence"/>
</dbReference>
<keyword evidence="5" id="KW-1185">Reference proteome</keyword>
<evidence type="ECO:0000313" key="4">
    <source>
        <dbReference type="Proteomes" id="UP000234483"/>
    </source>
</evidence>
<gene>
    <name evidence="2" type="ORF">C1707_25835</name>
    <name evidence="3" type="ORF">CFHF_23090</name>
</gene>
<dbReference type="EMBL" id="CP026100">
    <property type="protein sequence ID" value="AYV49384.1"/>
    <property type="molecule type" value="Genomic_DNA"/>
</dbReference>
<evidence type="ECO:0008006" key="6">
    <source>
        <dbReference type="Google" id="ProtNLM"/>
    </source>
</evidence>
<dbReference type="NCBIfam" id="TIGR01444">
    <property type="entry name" value="fkbM_fam"/>
    <property type="match status" value="1"/>
</dbReference>
<name>A0A2N5CMA9_9CAUL</name>
<dbReference type="SUPFAM" id="SSF53335">
    <property type="entry name" value="S-adenosyl-L-methionine-dependent methyltransferases"/>
    <property type="match status" value="1"/>
</dbReference>
<evidence type="ECO:0000313" key="5">
    <source>
        <dbReference type="Proteomes" id="UP000281192"/>
    </source>
</evidence>
<evidence type="ECO:0000256" key="1">
    <source>
        <dbReference type="SAM" id="Coils"/>
    </source>
</evidence>
<protein>
    <recommendedName>
        <fullName evidence="6">FkbM family methyltransferase</fullName>
    </recommendedName>
</protein>